<dbReference type="Proteomes" id="UP001159363">
    <property type="component" value="Chromosome X"/>
</dbReference>
<dbReference type="EMBL" id="JARBHB010000004">
    <property type="protein sequence ID" value="KAJ8885970.1"/>
    <property type="molecule type" value="Genomic_DNA"/>
</dbReference>
<accession>A0ABQ9HP76</accession>
<sequence length="144" mass="16309">MWHQLRCSRLTANTSSCTNLVKKLLYQPNVVTPSMEYGLRNEYVAIKRFERDSGLSVTKFGLFVDLENGFLGAIIEVKYVPSAIPQGLMTTANENKGFFLEVMSENEMRLSRSHNCSYQIQGTLNITGRPVCYLVVMTDKNESL</sequence>
<dbReference type="Gene3D" id="3.90.320.10">
    <property type="match status" value="1"/>
</dbReference>
<proteinExistence type="predicted"/>
<dbReference type="InterPro" id="IPR051703">
    <property type="entry name" value="NF-kappa-B_Signaling_Reg"/>
</dbReference>
<reference evidence="1 2" key="1">
    <citation type="submission" date="2023-02" db="EMBL/GenBank/DDBJ databases">
        <title>LHISI_Scaffold_Assembly.</title>
        <authorList>
            <person name="Stuart O.P."/>
            <person name="Cleave R."/>
            <person name="Magrath M.J.L."/>
            <person name="Mikheyev A.S."/>
        </authorList>
    </citation>
    <scope>NUCLEOTIDE SEQUENCE [LARGE SCALE GENOMIC DNA]</scope>
    <source>
        <strain evidence="1">Daus_M_001</strain>
        <tissue evidence="1">Leg muscle</tissue>
    </source>
</reference>
<comment type="caution">
    <text evidence="1">The sequence shown here is derived from an EMBL/GenBank/DDBJ whole genome shotgun (WGS) entry which is preliminary data.</text>
</comment>
<evidence type="ECO:0000313" key="2">
    <source>
        <dbReference type="Proteomes" id="UP001159363"/>
    </source>
</evidence>
<dbReference type="InterPro" id="IPR011335">
    <property type="entry name" value="Restrct_endonuc-II-like"/>
</dbReference>
<dbReference type="PANTHER" id="PTHR46609">
    <property type="entry name" value="EXONUCLEASE, PHAGE-TYPE/RECB, C-TERMINAL DOMAIN-CONTAINING PROTEIN"/>
    <property type="match status" value="1"/>
</dbReference>
<dbReference type="PANTHER" id="PTHR46609:SF8">
    <property type="entry name" value="YQAJ VIRAL RECOMBINASE DOMAIN-CONTAINING PROTEIN"/>
    <property type="match status" value="1"/>
</dbReference>
<gene>
    <name evidence="1" type="ORF">PR048_012176</name>
</gene>
<keyword evidence="2" id="KW-1185">Reference proteome</keyword>
<dbReference type="InterPro" id="IPR011604">
    <property type="entry name" value="PDDEXK-like_dom_sf"/>
</dbReference>
<organism evidence="1 2">
    <name type="scientific">Dryococelus australis</name>
    <dbReference type="NCBI Taxonomy" id="614101"/>
    <lineage>
        <taxon>Eukaryota</taxon>
        <taxon>Metazoa</taxon>
        <taxon>Ecdysozoa</taxon>
        <taxon>Arthropoda</taxon>
        <taxon>Hexapoda</taxon>
        <taxon>Insecta</taxon>
        <taxon>Pterygota</taxon>
        <taxon>Neoptera</taxon>
        <taxon>Polyneoptera</taxon>
        <taxon>Phasmatodea</taxon>
        <taxon>Verophasmatodea</taxon>
        <taxon>Anareolatae</taxon>
        <taxon>Phasmatidae</taxon>
        <taxon>Eurycanthinae</taxon>
        <taxon>Dryococelus</taxon>
    </lineage>
</organism>
<name>A0ABQ9HP76_9NEOP</name>
<protein>
    <submittedName>
        <fullName evidence="1">Uncharacterized protein</fullName>
    </submittedName>
</protein>
<evidence type="ECO:0000313" key="1">
    <source>
        <dbReference type="EMBL" id="KAJ8885970.1"/>
    </source>
</evidence>
<dbReference type="SUPFAM" id="SSF52980">
    <property type="entry name" value="Restriction endonuclease-like"/>
    <property type="match status" value="1"/>
</dbReference>